<protein>
    <submittedName>
        <fullName evidence="2">Uncharacterized protein</fullName>
    </submittedName>
</protein>
<evidence type="ECO:0000313" key="2">
    <source>
        <dbReference type="EMBL" id="KAF7827270.1"/>
    </source>
</evidence>
<keyword evidence="3" id="KW-1185">Reference proteome</keyword>
<comment type="caution">
    <text evidence="2">The sequence shown here is derived from an EMBL/GenBank/DDBJ whole genome shotgun (WGS) entry which is preliminary data.</text>
</comment>
<reference evidence="2" key="1">
    <citation type="submission" date="2020-09" db="EMBL/GenBank/DDBJ databases">
        <title>Genome-Enabled Discovery of Anthraquinone Biosynthesis in Senna tora.</title>
        <authorList>
            <person name="Kang S.-H."/>
            <person name="Pandey R.P."/>
            <person name="Lee C.-M."/>
            <person name="Sim J.-S."/>
            <person name="Jeong J.-T."/>
            <person name="Choi B.-S."/>
            <person name="Jung M."/>
            <person name="Ginzburg D."/>
            <person name="Zhao K."/>
            <person name="Won S.Y."/>
            <person name="Oh T.-J."/>
            <person name="Yu Y."/>
            <person name="Kim N.-H."/>
            <person name="Lee O.R."/>
            <person name="Lee T.-H."/>
            <person name="Bashyal P."/>
            <person name="Kim T.-S."/>
            <person name="Lee W.-H."/>
            <person name="Kawkins C."/>
            <person name="Kim C.-K."/>
            <person name="Kim J.S."/>
            <person name="Ahn B.O."/>
            <person name="Rhee S.Y."/>
            <person name="Sohng J.K."/>
        </authorList>
    </citation>
    <scope>NUCLEOTIDE SEQUENCE</scope>
    <source>
        <tissue evidence="2">Leaf</tissue>
    </source>
</reference>
<feature type="region of interest" description="Disordered" evidence="1">
    <location>
        <begin position="1"/>
        <end position="33"/>
    </location>
</feature>
<dbReference type="AlphaFoldDB" id="A0A834WL26"/>
<feature type="compositionally biased region" description="Basic residues" evidence="1">
    <location>
        <begin position="1"/>
        <end position="12"/>
    </location>
</feature>
<dbReference type="Proteomes" id="UP000634136">
    <property type="component" value="Unassembled WGS sequence"/>
</dbReference>
<accession>A0A834WL26</accession>
<evidence type="ECO:0000256" key="1">
    <source>
        <dbReference type="SAM" id="MobiDB-lite"/>
    </source>
</evidence>
<name>A0A834WL26_9FABA</name>
<dbReference type="EMBL" id="JAAIUW010000006">
    <property type="protein sequence ID" value="KAF7827270.1"/>
    <property type="molecule type" value="Genomic_DNA"/>
</dbReference>
<evidence type="ECO:0000313" key="3">
    <source>
        <dbReference type="Proteomes" id="UP000634136"/>
    </source>
</evidence>
<organism evidence="2 3">
    <name type="scientific">Senna tora</name>
    <dbReference type="NCBI Taxonomy" id="362788"/>
    <lineage>
        <taxon>Eukaryota</taxon>
        <taxon>Viridiplantae</taxon>
        <taxon>Streptophyta</taxon>
        <taxon>Embryophyta</taxon>
        <taxon>Tracheophyta</taxon>
        <taxon>Spermatophyta</taxon>
        <taxon>Magnoliopsida</taxon>
        <taxon>eudicotyledons</taxon>
        <taxon>Gunneridae</taxon>
        <taxon>Pentapetalae</taxon>
        <taxon>rosids</taxon>
        <taxon>fabids</taxon>
        <taxon>Fabales</taxon>
        <taxon>Fabaceae</taxon>
        <taxon>Caesalpinioideae</taxon>
        <taxon>Cassia clade</taxon>
        <taxon>Senna</taxon>
    </lineage>
</organism>
<sequence>MAPKLIPRKRAKQNLQKVYNMGDGEGEGTEKAK</sequence>
<gene>
    <name evidence="2" type="ORF">G2W53_018434</name>
</gene>
<proteinExistence type="predicted"/>